<reference evidence="4 5" key="2">
    <citation type="submission" date="2017-09" db="EMBL/GenBank/DDBJ databases">
        <title>Depth-based differentiation of microbial function through sediment-hosted aquifers and enrichment of novel symbionts in the deep terrestrial subsurface.</title>
        <authorList>
            <person name="Probst A.J."/>
            <person name="Ladd B."/>
            <person name="Jarett J.K."/>
            <person name="Geller-Mcgrath D.E."/>
            <person name="Sieber C.M.K."/>
            <person name="Emerson J.B."/>
            <person name="Anantharaman K."/>
            <person name="Thomas B.C."/>
            <person name="Malmstrom R."/>
            <person name="Stieglmeier M."/>
            <person name="Klingl A."/>
            <person name="Woyke T."/>
            <person name="Ryan C.M."/>
            <person name="Banfield J.F."/>
        </authorList>
    </citation>
    <scope>NUCLEOTIDE SEQUENCE [LARGE SCALE GENOMIC DNA]</scope>
</reference>
<dbReference type="Proteomes" id="UP000230713">
    <property type="component" value="Unassembled WGS sequence"/>
</dbReference>
<gene>
    <name evidence="2" type="ORF">COS45_01180</name>
    <name evidence="3" type="ORF">COY63_01745</name>
</gene>
<evidence type="ECO:0000313" key="3">
    <source>
        <dbReference type="EMBL" id="PIY99762.1"/>
    </source>
</evidence>
<feature type="transmembrane region" description="Helical" evidence="1">
    <location>
        <begin position="111"/>
        <end position="133"/>
    </location>
</feature>
<reference evidence="2" key="1">
    <citation type="submission" date="2017-09" db="EMBL/GenBank/DDBJ databases">
        <title>Depth-based differentiation of microbial function through sediment-hosted aquifers and enrichment of novel symbionts in the deep terrestrial subsurface.</title>
        <authorList>
            <person name="Probst A.J."/>
            <person name="Ladd B."/>
            <person name="Jarett J.K."/>
            <person name="Geller-Mcgrath D.E."/>
            <person name="Sieber C.M."/>
            <person name="Emerson J.B."/>
            <person name="Anantharaman K."/>
            <person name="Thomas B.C."/>
            <person name="Malmstrom R."/>
            <person name="Stieglmeier M."/>
            <person name="Klingl A."/>
            <person name="Woyke T."/>
            <person name="Ryan C.M."/>
            <person name="Banfield J.F."/>
        </authorList>
    </citation>
    <scope>NUCLEOTIDE SEQUENCE [LARGE SCALE GENOMIC DNA]</scope>
    <source>
        <strain evidence="2">CG03_land_8_20_14_0_80_31_114</strain>
        <strain evidence="3">CG_4_10_14_0_8_um_filter_31_133</strain>
    </source>
</reference>
<evidence type="ECO:0000256" key="1">
    <source>
        <dbReference type="SAM" id="Phobius"/>
    </source>
</evidence>
<accession>A0A2H9M2G6</accession>
<feature type="transmembrane region" description="Helical" evidence="1">
    <location>
        <begin position="49"/>
        <end position="66"/>
    </location>
</feature>
<sequence length="137" mass="15590">MNNNPPPILNLENITKVSEKGALYGFLIFLLSSFFNWALSEYSQSKTEYILAIALFFTIIFYLIFMRNTKLSFLESTIYGIACSLIYILMVFVIWIPLFGGDLSFYLNHPLHFWTIVGMLGVPVVFGAVINIISGQK</sequence>
<evidence type="ECO:0000313" key="5">
    <source>
        <dbReference type="Proteomes" id="UP000230713"/>
    </source>
</evidence>
<keyword evidence="1" id="KW-1133">Transmembrane helix</keyword>
<dbReference type="Proteomes" id="UP000228874">
    <property type="component" value="Unassembled WGS sequence"/>
</dbReference>
<feature type="transmembrane region" description="Helical" evidence="1">
    <location>
        <begin position="21"/>
        <end position="37"/>
    </location>
</feature>
<accession>A0A2H9P8D2</accession>
<dbReference type="AlphaFoldDB" id="A0A2H9M2G6"/>
<evidence type="ECO:0000313" key="4">
    <source>
        <dbReference type="Proteomes" id="UP000228874"/>
    </source>
</evidence>
<organism evidence="2 5">
    <name type="scientific">Huberarchaeum crystalense</name>
    <dbReference type="NCBI Taxonomy" id="2014257"/>
    <lineage>
        <taxon>Archaea</taxon>
        <taxon>Candidatus Huberarchaeota</taxon>
        <taxon>Candidatus Huberarchaeia</taxon>
        <taxon>Candidatus Huberarchaeales</taxon>
        <taxon>Candidatus Huberarchaeaceae</taxon>
        <taxon>Candidatus Huberarchaeum</taxon>
    </lineage>
</organism>
<name>A0A2H9M2G6_HUBC1</name>
<comment type="caution">
    <text evidence="2">The sequence shown here is derived from an EMBL/GenBank/DDBJ whole genome shotgun (WGS) entry which is preliminary data.</text>
</comment>
<keyword evidence="1" id="KW-0812">Transmembrane</keyword>
<dbReference type="EMBL" id="PFMG01000044">
    <property type="protein sequence ID" value="PIY99762.1"/>
    <property type="molecule type" value="Genomic_DNA"/>
</dbReference>
<keyword evidence="1" id="KW-0472">Membrane</keyword>
<feature type="transmembrane region" description="Helical" evidence="1">
    <location>
        <begin position="78"/>
        <end position="99"/>
    </location>
</feature>
<evidence type="ECO:0000313" key="2">
    <source>
        <dbReference type="EMBL" id="PIV13772.1"/>
    </source>
</evidence>
<protein>
    <submittedName>
        <fullName evidence="2">Uncharacterized protein</fullName>
    </submittedName>
</protein>
<dbReference type="EMBL" id="PEUT01000027">
    <property type="protein sequence ID" value="PIV13772.1"/>
    <property type="molecule type" value="Genomic_DNA"/>
</dbReference>
<proteinExistence type="predicted"/>